<dbReference type="AlphaFoldDB" id="A0A2S8STQ1"/>
<keyword evidence="2" id="KW-0378">Hydrolase</keyword>
<accession>A0A2S8STQ1</accession>
<dbReference type="Pfam" id="PF13620">
    <property type="entry name" value="CarboxypepD_reg"/>
    <property type="match status" value="1"/>
</dbReference>
<keyword evidence="2" id="KW-0121">Carboxypeptidase</keyword>
<name>A0A2S8STQ1_9BACT</name>
<protein>
    <submittedName>
        <fullName evidence="2">Carboxypeptidase regulatory-like domain-containing protein</fullName>
    </submittedName>
</protein>
<dbReference type="EMBL" id="NIGF01000006">
    <property type="protein sequence ID" value="PQV64182.1"/>
    <property type="molecule type" value="Genomic_DNA"/>
</dbReference>
<organism evidence="2 3">
    <name type="scientific">Abditibacterium utsteinense</name>
    <dbReference type="NCBI Taxonomy" id="1960156"/>
    <lineage>
        <taxon>Bacteria</taxon>
        <taxon>Pseudomonadati</taxon>
        <taxon>Abditibacteriota</taxon>
        <taxon>Abditibacteriia</taxon>
        <taxon>Abditibacteriales</taxon>
        <taxon>Abditibacteriaceae</taxon>
        <taxon>Abditibacterium</taxon>
    </lineage>
</organism>
<dbReference type="SUPFAM" id="SSF49452">
    <property type="entry name" value="Starch-binding domain-like"/>
    <property type="match status" value="1"/>
</dbReference>
<keyword evidence="3" id="KW-1185">Reference proteome</keyword>
<sequence length="493" mass="52282">MAGRACNCPSSATAQALQPSKGSLRRLQRFFPMIFRAFSRFVPLVLLVTLARAGLSQPLPDRFPISGLAVDGAGKPLSGVVVTLRRQDDSGAYVFWGAETASDARGAFRFGLAETGRYYLSAEVPGFAPISNQTLIWNTGSRALRLRFERLVTLKLQLFAPAAPNASSEVPPAAPLANSAVWVRLRSDGAAGQTTRRALTDGDGRLSIENLLPGNYSLYLSTPRGFAIQNSVTLRSEASLRLNLQAGGSLRVNVAQKGEPQRFLGGALLNLMAADPLESTRLMGDLADPGENFGFLAASGEDSELVSRDGDGTIELSHLPPGNYLARVRLAGYVASQPQPITIQTGQTASIALEALPAQEEMASLSLHLRQRNASNRDDSTKNEAARGEFSLRLLPIMANGALASDESPDSIAFLPGGNPARRARADASGQVTLFPVKVGRYRVFVSPRVPANHADDDGSAQQNSTESASIDIDVPSYGATATLVLPETGASP</sequence>
<dbReference type="InterPro" id="IPR013784">
    <property type="entry name" value="Carb-bd-like_fold"/>
</dbReference>
<dbReference type="InterPro" id="IPR008969">
    <property type="entry name" value="CarboxyPept-like_regulatory"/>
</dbReference>
<dbReference type="GO" id="GO:0004180">
    <property type="term" value="F:carboxypeptidase activity"/>
    <property type="evidence" value="ECO:0007669"/>
    <property type="project" value="UniProtKB-KW"/>
</dbReference>
<dbReference type="InParanoid" id="A0A2S8STQ1"/>
<dbReference type="SUPFAM" id="SSF49464">
    <property type="entry name" value="Carboxypeptidase regulatory domain-like"/>
    <property type="match status" value="1"/>
</dbReference>
<feature type="region of interest" description="Disordered" evidence="1">
    <location>
        <begin position="450"/>
        <end position="470"/>
    </location>
</feature>
<dbReference type="Proteomes" id="UP000237684">
    <property type="component" value="Unassembled WGS sequence"/>
</dbReference>
<evidence type="ECO:0000256" key="1">
    <source>
        <dbReference type="SAM" id="MobiDB-lite"/>
    </source>
</evidence>
<evidence type="ECO:0000313" key="3">
    <source>
        <dbReference type="Proteomes" id="UP000237684"/>
    </source>
</evidence>
<keyword evidence="2" id="KW-0645">Protease</keyword>
<reference evidence="2 3" key="1">
    <citation type="journal article" date="2018" name="Syst. Appl. Microbiol.">
        <title>Abditibacterium utsteinense sp. nov., the first cultivated member of candidate phylum FBP, isolated from ice-free Antarctic soil samples.</title>
        <authorList>
            <person name="Tahon G."/>
            <person name="Tytgat B."/>
            <person name="Lebbe L."/>
            <person name="Carlier A."/>
            <person name="Willems A."/>
        </authorList>
    </citation>
    <scope>NUCLEOTIDE SEQUENCE [LARGE SCALE GENOMIC DNA]</scope>
    <source>
        <strain evidence="2 3">LMG 29911</strain>
    </source>
</reference>
<proteinExistence type="predicted"/>
<evidence type="ECO:0000313" key="2">
    <source>
        <dbReference type="EMBL" id="PQV64182.1"/>
    </source>
</evidence>
<feature type="compositionally biased region" description="Polar residues" evidence="1">
    <location>
        <begin position="460"/>
        <end position="469"/>
    </location>
</feature>
<dbReference type="GO" id="GO:0030246">
    <property type="term" value="F:carbohydrate binding"/>
    <property type="evidence" value="ECO:0007669"/>
    <property type="project" value="InterPro"/>
</dbReference>
<comment type="caution">
    <text evidence="2">The sequence shown here is derived from an EMBL/GenBank/DDBJ whole genome shotgun (WGS) entry which is preliminary data.</text>
</comment>
<dbReference type="Gene3D" id="2.60.40.1120">
    <property type="entry name" value="Carboxypeptidase-like, regulatory domain"/>
    <property type="match status" value="2"/>
</dbReference>
<gene>
    <name evidence="2" type="ORF">B1R32_10626</name>
</gene>